<feature type="region of interest" description="Disordered" evidence="3">
    <location>
        <begin position="216"/>
        <end position="241"/>
    </location>
</feature>
<dbReference type="SUPFAM" id="SSF53137">
    <property type="entry name" value="Translational machinery components"/>
    <property type="match status" value="1"/>
</dbReference>
<evidence type="ECO:0000313" key="5">
    <source>
        <dbReference type="Proteomes" id="UP000028834"/>
    </source>
</evidence>
<organism evidence="4 5">
    <name type="scientific">Toxoplasma gondii RUB</name>
    <dbReference type="NCBI Taxonomy" id="935652"/>
    <lineage>
        <taxon>Eukaryota</taxon>
        <taxon>Sar</taxon>
        <taxon>Alveolata</taxon>
        <taxon>Apicomplexa</taxon>
        <taxon>Conoidasida</taxon>
        <taxon>Coccidia</taxon>
        <taxon>Eucoccidiorida</taxon>
        <taxon>Eimeriorina</taxon>
        <taxon>Sarcocystidae</taxon>
        <taxon>Toxoplasma</taxon>
    </lineage>
</organism>
<feature type="region of interest" description="Disordered" evidence="3">
    <location>
        <begin position="85"/>
        <end position="111"/>
    </location>
</feature>
<dbReference type="Gene3D" id="3.30.420.80">
    <property type="entry name" value="Ribosomal protein S11"/>
    <property type="match status" value="1"/>
</dbReference>
<dbReference type="GO" id="GO:0006412">
    <property type="term" value="P:translation"/>
    <property type="evidence" value="ECO:0007669"/>
    <property type="project" value="InterPro"/>
</dbReference>
<dbReference type="EMBL" id="AFYV02000884">
    <property type="protein sequence ID" value="KFG63659.1"/>
    <property type="molecule type" value="Genomic_DNA"/>
</dbReference>
<dbReference type="GO" id="GO:1990904">
    <property type="term" value="C:ribonucleoprotein complex"/>
    <property type="evidence" value="ECO:0007669"/>
    <property type="project" value="UniProtKB-KW"/>
</dbReference>
<evidence type="ECO:0000313" key="4">
    <source>
        <dbReference type="EMBL" id="KFG63659.1"/>
    </source>
</evidence>
<dbReference type="VEuPathDB" id="ToxoDB:TGRUB_231120"/>
<keyword evidence="2" id="KW-0687">Ribonucleoprotein</keyword>
<comment type="caution">
    <text evidence="4">The sequence shown here is derived from an EMBL/GenBank/DDBJ whole genome shotgun (WGS) entry which is preliminary data.</text>
</comment>
<feature type="region of interest" description="Disordered" evidence="3">
    <location>
        <begin position="169"/>
        <end position="201"/>
    </location>
</feature>
<evidence type="ECO:0000256" key="3">
    <source>
        <dbReference type="SAM" id="MobiDB-lite"/>
    </source>
</evidence>
<keyword evidence="1 4" id="KW-0689">Ribosomal protein</keyword>
<evidence type="ECO:0000256" key="1">
    <source>
        <dbReference type="ARBA" id="ARBA00022980"/>
    </source>
</evidence>
<accession>A0A086M441</accession>
<gene>
    <name evidence="4" type="ORF">TGRUB_231120</name>
</gene>
<proteinExistence type="predicted"/>
<dbReference type="InterPro" id="IPR036967">
    <property type="entry name" value="Ribosomal_uS11_sf"/>
</dbReference>
<feature type="compositionally biased region" description="Polar residues" evidence="3">
    <location>
        <begin position="190"/>
        <end position="201"/>
    </location>
</feature>
<dbReference type="GO" id="GO:0005840">
    <property type="term" value="C:ribosome"/>
    <property type="evidence" value="ECO:0007669"/>
    <property type="project" value="UniProtKB-KW"/>
</dbReference>
<protein>
    <submittedName>
        <fullName evidence="4">Putative ribosomal protein S11</fullName>
    </submittedName>
</protein>
<feature type="compositionally biased region" description="Polar residues" evidence="3">
    <location>
        <begin position="169"/>
        <end position="178"/>
    </location>
</feature>
<dbReference type="OrthoDB" id="329520at2759"/>
<dbReference type="Proteomes" id="UP000028834">
    <property type="component" value="Unassembled WGS sequence"/>
</dbReference>
<name>A0A086M441_TOXGO</name>
<dbReference type="AlphaFoldDB" id="A0A086M441"/>
<dbReference type="GO" id="GO:0003735">
    <property type="term" value="F:structural constituent of ribosome"/>
    <property type="evidence" value="ECO:0007669"/>
    <property type="project" value="InterPro"/>
</dbReference>
<reference evidence="4 5" key="1">
    <citation type="submission" date="2014-05" db="EMBL/GenBank/DDBJ databases">
        <authorList>
            <person name="Sibley D."/>
            <person name="Venepally P."/>
            <person name="Karamycheva S."/>
            <person name="Hadjithomas M."/>
            <person name="Khan A."/>
            <person name="Brunk B."/>
            <person name="Roos D."/>
            <person name="Caler E."/>
            <person name="Lorenzi H."/>
        </authorList>
    </citation>
    <scope>NUCLEOTIDE SEQUENCE [LARGE SCALE GENOMIC DNA]</scope>
    <source>
        <strain evidence="4 5">RUB</strain>
    </source>
</reference>
<evidence type="ECO:0000256" key="2">
    <source>
        <dbReference type="ARBA" id="ARBA00023274"/>
    </source>
</evidence>
<sequence>MAVHWGVLQCGVERCLPWMKAAASHCCLQRSVGAVRHASVRRFVLFASSSQTRPETQLAVNLGRVVKTPRIHTRDGVSQRRVPYRVDSNSQRKMPVPGHSDSPRERSVSVSNNFADGNISWKESKQRLADSGLKIQSATAGTPHQLPFSSAFPRSSYVSARPRQRLFFSTGSAGTAASTPDVKDAKRSSSEASLSPNSQAALSEIRSNVIRASEKGKALASASSTSGGTGRQVKKQLSKKEMRTLGGHPRRFKLMGGRPEFHHVDRNKNGHIIEPTDKFQVVITTSKNNVHAQVVNKSRAYRTIFGSFAGNVGIRKQAQQGTQCAYRIGQNIARKCRRLGISQVEIKFRRIMRVNQLLQAFTAHGLGVTAIAHEPRLPKCGQNATKPRKRRRV</sequence>